<accession>A0A8J2YTR5</accession>
<comment type="caution">
    <text evidence="7">The sequence shown here is derived from an EMBL/GenBank/DDBJ whole genome shotgun (WGS) entry which is preliminary data.</text>
</comment>
<gene>
    <name evidence="7" type="ORF">GCM10011611_27880</name>
</gene>
<keyword evidence="3" id="KW-0964">Secreted</keyword>
<dbReference type="InterPro" id="IPR054030">
    <property type="entry name" value="Gp5_Vgr_C"/>
</dbReference>
<evidence type="ECO:0008006" key="9">
    <source>
        <dbReference type="Google" id="ProtNLM"/>
    </source>
</evidence>
<evidence type="ECO:0000256" key="2">
    <source>
        <dbReference type="ARBA" id="ARBA00005558"/>
    </source>
</evidence>
<evidence type="ECO:0000256" key="3">
    <source>
        <dbReference type="ARBA" id="ARBA00022525"/>
    </source>
</evidence>
<reference evidence="7" key="2">
    <citation type="submission" date="2020-09" db="EMBL/GenBank/DDBJ databases">
        <authorList>
            <person name="Sun Q."/>
            <person name="Zhou Y."/>
        </authorList>
    </citation>
    <scope>NUCLEOTIDE SEQUENCE</scope>
    <source>
        <strain evidence="7">CGMCC 1.15725</strain>
    </source>
</reference>
<dbReference type="Gene3D" id="2.30.110.50">
    <property type="match status" value="1"/>
</dbReference>
<dbReference type="SUPFAM" id="SSF69255">
    <property type="entry name" value="gp5 N-terminal domain-like"/>
    <property type="match status" value="1"/>
</dbReference>
<dbReference type="AlphaFoldDB" id="A0A8J2YTR5"/>
<dbReference type="Gene3D" id="4.10.220.110">
    <property type="match status" value="1"/>
</dbReference>
<dbReference type="InterPro" id="IPR037026">
    <property type="entry name" value="Vgr_OB-fold_dom_sf"/>
</dbReference>
<feature type="domain" description="Gp5/Type VI secretion system Vgr protein OB-fold" evidence="5">
    <location>
        <begin position="385"/>
        <end position="450"/>
    </location>
</feature>
<feature type="domain" description="Gp5/Type VI secretion system Vgr C-terminal trimerisation" evidence="6">
    <location>
        <begin position="470"/>
        <end position="532"/>
    </location>
</feature>
<proteinExistence type="inferred from homology"/>
<dbReference type="InterPro" id="IPR050708">
    <property type="entry name" value="T6SS_VgrG/RHS"/>
</dbReference>
<dbReference type="PANTHER" id="PTHR32305:SF15">
    <property type="entry name" value="PROTEIN RHSA-RELATED"/>
    <property type="match status" value="1"/>
</dbReference>
<dbReference type="Pfam" id="PF04717">
    <property type="entry name" value="Phage_base_V"/>
    <property type="match status" value="1"/>
</dbReference>
<keyword evidence="8" id="KW-1185">Reference proteome</keyword>
<evidence type="ECO:0000256" key="1">
    <source>
        <dbReference type="ARBA" id="ARBA00004613"/>
    </source>
</evidence>
<dbReference type="EMBL" id="BMJQ01000006">
    <property type="protein sequence ID" value="GGF20315.1"/>
    <property type="molecule type" value="Genomic_DNA"/>
</dbReference>
<dbReference type="InterPro" id="IPR006533">
    <property type="entry name" value="T6SS_Vgr_RhsGE"/>
</dbReference>
<reference evidence="7" key="1">
    <citation type="journal article" date="2014" name="Int. J. Syst. Evol. Microbiol.">
        <title>Complete genome sequence of Corynebacterium casei LMG S-19264T (=DSM 44701T), isolated from a smear-ripened cheese.</title>
        <authorList>
            <consortium name="US DOE Joint Genome Institute (JGI-PGF)"/>
            <person name="Walter F."/>
            <person name="Albersmeier A."/>
            <person name="Kalinowski J."/>
            <person name="Ruckert C."/>
        </authorList>
    </citation>
    <scope>NUCLEOTIDE SEQUENCE</scope>
    <source>
        <strain evidence="7">CGMCC 1.15725</strain>
    </source>
</reference>
<sequence>MDGFVQDDRVLTIDTPLGPNMLLAESFGGQEAISSLFSFHAQVRSVDESFEPRQLIAKQVTVNLRLSEGEYRSFNGYVESVSAGYAASRGQRHYRLSIVPWLWFLGRTSDCRIFQNKTVPNILETIFGELGYKDYDFSRMTKSCSQRDYCVQYRETDLNFVLRLLQEEGLYFYFRHEAKRHVLVVGYQTAGYSTGTEPILPFSTGSSETNYIAEWQRRYAYQATAWARQDYNFETNRTSLLERTPTKSDYQQHPDHEYFDYPGLHDDKGAGADATKLAMQAEEVAREMIHGGGTCRSIAPGDRFTLSGHPVESENGSYVVLSATHQATGASYETGSHSGMGYQNSFSCIPSKTPFVPRRTVPRPVISGLQTAVVVGPQGAEIHTNANGQVKVQFHWDRRGTSNEHSSCWIRVAQSWAGASFGSQVIPRIGMEVAVGFLEGNPDRPMVVGLVPNAETKTHLGLPGQMTQTSLRSRSSPGGGGYNELTMEDKTGNEEVFLKAQKDFSTVVTNNCFVQVGNASVQTAEHLIVLQVGKSLIQMTPDYIVLQSNGSTITLDASGIAQDGAKIWLNSKE</sequence>
<name>A0A8J2YTR5_9PROT</name>
<evidence type="ECO:0000256" key="4">
    <source>
        <dbReference type="SAM" id="MobiDB-lite"/>
    </source>
</evidence>
<dbReference type="NCBIfam" id="TIGR03361">
    <property type="entry name" value="VI_Rhs_Vgr"/>
    <property type="match status" value="1"/>
</dbReference>
<dbReference type="SUPFAM" id="SSF69349">
    <property type="entry name" value="Phage fibre proteins"/>
    <property type="match status" value="1"/>
</dbReference>
<dbReference type="Pfam" id="PF05954">
    <property type="entry name" value="Phage_GPD"/>
    <property type="match status" value="1"/>
</dbReference>
<organism evidence="7 8">
    <name type="scientific">Aliidongia dinghuensis</name>
    <dbReference type="NCBI Taxonomy" id="1867774"/>
    <lineage>
        <taxon>Bacteria</taxon>
        <taxon>Pseudomonadati</taxon>
        <taxon>Pseudomonadota</taxon>
        <taxon>Alphaproteobacteria</taxon>
        <taxon>Rhodospirillales</taxon>
        <taxon>Dongiaceae</taxon>
        <taxon>Aliidongia</taxon>
    </lineage>
</organism>
<evidence type="ECO:0000259" key="6">
    <source>
        <dbReference type="Pfam" id="PF22178"/>
    </source>
</evidence>
<comment type="subcellular location">
    <subcellularLocation>
        <location evidence="1">Secreted</location>
    </subcellularLocation>
</comment>
<dbReference type="PANTHER" id="PTHR32305">
    <property type="match status" value="1"/>
</dbReference>
<comment type="similarity">
    <text evidence="2">Belongs to the VgrG protein family.</text>
</comment>
<dbReference type="Gene3D" id="2.20.220.20">
    <property type="match status" value="1"/>
</dbReference>
<evidence type="ECO:0000313" key="7">
    <source>
        <dbReference type="EMBL" id="GGF20315.1"/>
    </source>
</evidence>
<evidence type="ECO:0000259" key="5">
    <source>
        <dbReference type="Pfam" id="PF04717"/>
    </source>
</evidence>
<dbReference type="SUPFAM" id="SSF69279">
    <property type="entry name" value="Phage tail proteins"/>
    <property type="match status" value="2"/>
</dbReference>
<dbReference type="Gene3D" id="3.55.50.10">
    <property type="entry name" value="Baseplate protein-like domains"/>
    <property type="match status" value="1"/>
</dbReference>
<dbReference type="Gene3D" id="2.40.50.230">
    <property type="entry name" value="Gp5 N-terminal domain"/>
    <property type="match status" value="1"/>
</dbReference>
<protein>
    <recommendedName>
        <fullName evidence="9">Type VI secretion system secreted protein VgrG</fullName>
    </recommendedName>
</protein>
<dbReference type="GO" id="GO:0005576">
    <property type="term" value="C:extracellular region"/>
    <property type="evidence" value="ECO:0007669"/>
    <property type="project" value="UniProtKB-SubCell"/>
</dbReference>
<dbReference type="InterPro" id="IPR006531">
    <property type="entry name" value="Gp5/Vgr_OB"/>
</dbReference>
<dbReference type="InterPro" id="IPR017847">
    <property type="entry name" value="T6SS_RhsGE_Vgr_subset"/>
</dbReference>
<dbReference type="Proteomes" id="UP000646365">
    <property type="component" value="Unassembled WGS sequence"/>
</dbReference>
<dbReference type="RefSeq" id="WP_189046668.1">
    <property type="nucleotide sequence ID" value="NZ_BMJQ01000006.1"/>
</dbReference>
<dbReference type="NCBIfam" id="TIGR01646">
    <property type="entry name" value="vgr_GE"/>
    <property type="match status" value="1"/>
</dbReference>
<feature type="region of interest" description="Disordered" evidence="4">
    <location>
        <begin position="458"/>
        <end position="480"/>
    </location>
</feature>
<dbReference type="Pfam" id="PF22178">
    <property type="entry name" value="Gp5_trimer_C"/>
    <property type="match status" value="1"/>
</dbReference>
<evidence type="ECO:0000313" key="8">
    <source>
        <dbReference type="Proteomes" id="UP000646365"/>
    </source>
</evidence>